<proteinExistence type="predicted"/>
<evidence type="ECO:0000313" key="4">
    <source>
        <dbReference type="Proteomes" id="UP000188728"/>
    </source>
</evidence>
<dbReference type="Proteomes" id="UP000188728">
    <property type="component" value="Unassembled WGS sequence"/>
</dbReference>
<keyword evidence="1" id="KW-0472">Membrane</keyword>
<keyword evidence="1" id="KW-1133">Transmembrane helix</keyword>
<feature type="domain" description="Metallo-beta-lactamase" evidence="2">
    <location>
        <begin position="125"/>
        <end position="319"/>
    </location>
</feature>
<dbReference type="PANTHER" id="PTHR15032">
    <property type="entry name" value="N-ACYL-PHOSPHATIDYLETHANOLAMINE-HYDROLYZING PHOSPHOLIPASE D"/>
    <property type="match status" value="1"/>
</dbReference>
<dbReference type="GO" id="GO:0008270">
    <property type="term" value="F:zinc ion binding"/>
    <property type="evidence" value="ECO:0007669"/>
    <property type="project" value="InterPro"/>
</dbReference>
<dbReference type="AlphaFoldDB" id="A0A1V3IVA4"/>
<reference evidence="3 4" key="1">
    <citation type="submission" date="2016-10" db="EMBL/GenBank/DDBJ databases">
        <title>Rodentibacter gen. nov. and new species.</title>
        <authorList>
            <person name="Christensen H."/>
        </authorList>
    </citation>
    <scope>NUCLEOTIDE SEQUENCE [LARGE SCALE GENOMIC DNA]</scope>
    <source>
        <strain evidence="3 4">H1983213011</strain>
    </source>
</reference>
<name>A0A1V3IVA4_9PAST</name>
<evidence type="ECO:0000256" key="1">
    <source>
        <dbReference type="SAM" id="Phobius"/>
    </source>
</evidence>
<dbReference type="RefSeq" id="WP_077473805.1">
    <property type="nucleotide sequence ID" value="NZ_MLHK01000020.1"/>
</dbReference>
<evidence type="ECO:0000313" key="3">
    <source>
        <dbReference type="EMBL" id="OOF46127.1"/>
    </source>
</evidence>
<accession>A0A1V3IVA4</accession>
<comment type="caution">
    <text evidence="3">The sequence shown here is derived from an EMBL/GenBank/DDBJ whole genome shotgun (WGS) entry which is preliminary data.</text>
</comment>
<dbReference type="PIRSF" id="PIRSF038896">
    <property type="entry name" value="NAPE-PLD"/>
    <property type="match status" value="1"/>
</dbReference>
<keyword evidence="1" id="KW-0812">Transmembrane</keyword>
<feature type="transmembrane region" description="Helical" evidence="1">
    <location>
        <begin position="7"/>
        <end position="26"/>
    </location>
</feature>
<dbReference type="PANTHER" id="PTHR15032:SF4">
    <property type="entry name" value="N-ACYL-PHOSPHATIDYLETHANOLAMINE-HYDROLYZING PHOSPHOLIPASE D"/>
    <property type="match status" value="1"/>
</dbReference>
<sequence>MNLLIKLVKWIVILAVMIGIAVWVFLTYHPVWGGKPDAASLAKIQASKHYDGTQFQNLEKTPLITSEEPLSLWQWVYNHLTTAEDKNPNAPLPTVKLDNSQWQNGSVAWLGHSTTLFKTGGKQFITDPVFYRASPVPFTGEPFAMTNKPVIDDLPNIDVVLISHDHYDHLDYQAIKEIVAKGKAKQFIVPLGVKAHLVLWGVPAERITELDWEEQTNVGDIAITFVPARHFSGREMNVQNPTLWGGYVVKSPDLSLYFSADSGHGKHYAEIIAKYAPFDFVMIENGAYDPKWALIHEMPEQGVQALKDIHATKAMPIHWGKFDLANHPWKEPIERFTKAANEAGFDIATPQIGEVFHIHGKLPQTSWWESVK</sequence>
<dbReference type="InterPro" id="IPR036866">
    <property type="entry name" value="RibonucZ/Hydroxyglut_hydro"/>
</dbReference>
<dbReference type="GO" id="GO:0005737">
    <property type="term" value="C:cytoplasm"/>
    <property type="evidence" value="ECO:0007669"/>
    <property type="project" value="TreeGrafter"/>
</dbReference>
<protein>
    <submittedName>
        <fullName evidence="3">Multidrug transporter</fullName>
    </submittedName>
</protein>
<gene>
    <name evidence="3" type="ORF">BKK51_03925</name>
</gene>
<organism evidence="3 4">
    <name type="scientific">Rodentibacter trehalosifermentans</name>
    <dbReference type="NCBI Taxonomy" id="1908263"/>
    <lineage>
        <taxon>Bacteria</taxon>
        <taxon>Pseudomonadati</taxon>
        <taxon>Pseudomonadota</taxon>
        <taxon>Gammaproteobacteria</taxon>
        <taxon>Pasteurellales</taxon>
        <taxon>Pasteurellaceae</taxon>
        <taxon>Rodentibacter</taxon>
    </lineage>
</organism>
<dbReference type="Gene3D" id="3.60.15.10">
    <property type="entry name" value="Ribonuclease Z/Hydroxyacylglutathione hydrolase-like"/>
    <property type="match status" value="1"/>
</dbReference>
<dbReference type="InterPro" id="IPR001279">
    <property type="entry name" value="Metallo-B-lactamas"/>
</dbReference>
<dbReference type="InterPro" id="IPR024884">
    <property type="entry name" value="NAPE-PLD"/>
</dbReference>
<dbReference type="GO" id="GO:0070290">
    <property type="term" value="F:N-acylphosphatidylethanolamine-specific phospholipase D activity"/>
    <property type="evidence" value="ECO:0007669"/>
    <property type="project" value="InterPro"/>
</dbReference>
<dbReference type="SUPFAM" id="SSF56281">
    <property type="entry name" value="Metallo-hydrolase/oxidoreductase"/>
    <property type="match status" value="1"/>
</dbReference>
<evidence type="ECO:0000259" key="2">
    <source>
        <dbReference type="Pfam" id="PF12706"/>
    </source>
</evidence>
<dbReference type="EMBL" id="MLHK01000020">
    <property type="protein sequence ID" value="OOF46127.1"/>
    <property type="molecule type" value="Genomic_DNA"/>
</dbReference>
<dbReference type="Pfam" id="PF12706">
    <property type="entry name" value="Lactamase_B_2"/>
    <property type="match status" value="1"/>
</dbReference>